<feature type="transmembrane region" description="Helical" evidence="1">
    <location>
        <begin position="350"/>
        <end position="373"/>
    </location>
</feature>
<evidence type="ECO:0000256" key="1">
    <source>
        <dbReference type="SAM" id="Phobius"/>
    </source>
</evidence>
<protein>
    <recommendedName>
        <fullName evidence="4">ABC transporter permease</fullName>
    </recommendedName>
</protein>
<keyword evidence="1" id="KW-0472">Membrane</keyword>
<evidence type="ECO:0008006" key="4">
    <source>
        <dbReference type="Google" id="ProtNLM"/>
    </source>
</evidence>
<proteinExistence type="predicted"/>
<gene>
    <name evidence="2" type="ORF">K5V21_14395</name>
</gene>
<keyword evidence="1" id="KW-1133">Transmembrane helix</keyword>
<name>A0ABS7L0P4_CLOSR</name>
<feature type="transmembrane region" description="Helical" evidence="1">
    <location>
        <begin position="263"/>
        <end position="288"/>
    </location>
</feature>
<dbReference type="EMBL" id="JAIKTU010000012">
    <property type="protein sequence ID" value="MBY0756635.1"/>
    <property type="molecule type" value="Genomic_DNA"/>
</dbReference>
<organism evidence="2 3">
    <name type="scientific">Clostridium sardiniense</name>
    <name type="common">Clostridium absonum</name>
    <dbReference type="NCBI Taxonomy" id="29369"/>
    <lineage>
        <taxon>Bacteria</taxon>
        <taxon>Bacillati</taxon>
        <taxon>Bacillota</taxon>
        <taxon>Clostridia</taxon>
        <taxon>Eubacteriales</taxon>
        <taxon>Clostridiaceae</taxon>
        <taxon>Clostridium</taxon>
    </lineage>
</organism>
<dbReference type="RefSeq" id="WP_221861868.1">
    <property type="nucleotide sequence ID" value="NZ_JAIKTU010000012.1"/>
</dbReference>
<keyword evidence="1" id="KW-0812">Transmembrane</keyword>
<sequence>MGIVFIKNRIKKDKVIIVFLTIIILAGVFLLNSVNILYRYPSYIKSICDINNTYSINLNYYDNQKGIEESVAAKAMMTNDENKLDKLIELKEMIFKLDSEKYRFLEMPVLDEVTKNGQVIDIAYINNKTAVPNNNLKNEGDTLVSNKLSGIYKVNNNYKLNYDNKINVKGVLSENDILLKDIFDEKKYTDNFLLIRKETVSKEVLRKNTFDILKGMMVVVNEKNIEDFKKEILKIDNNISSIQLRPVRNIIYENYTSKNTFNILMISSYTIIIGSLIIISMIIVNYINMKKRKTEFMILLTIGYSYKTIILNTILEEGILVFLSLVISVVAQKISYLITKIEWLDVSVKVWGGIIALLIIFYIILCIAMYIWFYRNRKNIVVRGE</sequence>
<feature type="transmembrane region" description="Helical" evidence="1">
    <location>
        <begin position="309"/>
        <end position="330"/>
    </location>
</feature>
<reference evidence="2 3" key="1">
    <citation type="journal article" date="2021" name="Cell Host Microbe">
        <title>in vivo commensal control of Clostridioides difficile virulence.</title>
        <authorList>
            <person name="Girinathan B.P."/>
            <person name="Dibenedetto N."/>
            <person name="Worley J.N."/>
            <person name="Peltier J."/>
            <person name="Arrieta-Ortiz M.L."/>
            <person name="Rupa Christinal Immanuel S."/>
            <person name="Lavin R."/>
            <person name="Delaney M.L."/>
            <person name="Cummins C."/>
            <person name="Hoffmann M."/>
            <person name="Luo Y."/>
            <person name="Gonzalez-Escalona N."/>
            <person name="Allard M."/>
            <person name="Onderdonk A.B."/>
            <person name="Gerber G.K."/>
            <person name="Sonenshein A.L."/>
            <person name="Baliga N."/>
            <person name="Dupuy B."/>
            <person name="Bry L."/>
        </authorList>
    </citation>
    <scope>NUCLEOTIDE SEQUENCE [LARGE SCALE GENOMIC DNA]</scope>
    <source>
        <strain evidence="2 3">DSM 599</strain>
    </source>
</reference>
<accession>A0ABS7L0P4</accession>
<feature type="transmembrane region" description="Helical" evidence="1">
    <location>
        <begin position="15"/>
        <end position="38"/>
    </location>
</feature>
<comment type="caution">
    <text evidence="2">The sequence shown here is derived from an EMBL/GenBank/DDBJ whole genome shotgun (WGS) entry which is preliminary data.</text>
</comment>
<keyword evidence="3" id="KW-1185">Reference proteome</keyword>
<evidence type="ECO:0000313" key="3">
    <source>
        <dbReference type="Proteomes" id="UP001299068"/>
    </source>
</evidence>
<dbReference type="Proteomes" id="UP001299068">
    <property type="component" value="Unassembled WGS sequence"/>
</dbReference>
<evidence type="ECO:0000313" key="2">
    <source>
        <dbReference type="EMBL" id="MBY0756635.1"/>
    </source>
</evidence>